<keyword evidence="2" id="KW-1185">Reference proteome</keyword>
<dbReference type="RefSeq" id="WP_268111605.1">
    <property type="nucleotide sequence ID" value="NZ_JAPPUX010000003.1"/>
</dbReference>
<proteinExistence type="predicted"/>
<evidence type="ECO:0000313" key="1">
    <source>
        <dbReference type="EMBL" id="MCY4726698.1"/>
    </source>
</evidence>
<evidence type="ECO:0008006" key="3">
    <source>
        <dbReference type="Google" id="ProtNLM"/>
    </source>
</evidence>
<evidence type="ECO:0000313" key="2">
    <source>
        <dbReference type="Proteomes" id="UP001074726"/>
    </source>
</evidence>
<reference evidence="1" key="1">
    <citation type="submission" date="2022-08" db="EMBL/GenBank/DDBJ databases">
        <title>Genome sequencing of Nocardioides sp. STR2.</title>
        <authorList>
            <person name="So Y."/>
        </authorList>
    </citation>
    <scope>NUCLEOTIDE SEQUENCE</scope>
    <source>
        <strain evidence="1">STR2</strain>
    </source>
</reference>
<name>A0ABT4CCK2_9ACTN</name>
<organism evidence="1 2">
    <name type="scientific">Nocardioides pini</name>
    <dbReference type="NCBI Taxonomy" id="2975053"/>
    <lineage>
        <taxon>Bacteria</taxon>
        <taxon>Bacillati</taxon>
        <taxon>Actinomycetota</taxon>
        <taxon>Actinomycetes</taxon>
        <taxon>Propionibacteriales</taxon>
        <taxon>Nocardioidaceae</taxon>
        <taxon>Nocardioides</taxon>
    </lineage>
</organism>
<gene>
    <name evidence="1" type="ORF">NYO98_10450</name>
</gene>
<protein>
    <recommendedName>
        <fullName evidence="3">Phage major tail protein, phi13 family</fullName>
    </recommendedName>
</protein>
<sequence>MSGNTENARLWADADVYVNPDVASATIPASITEAFAAAWGQVGLLNGEDGFTEAREEETGDHYAWGGILVRTSRRNFKLTKAFSALEDNATTRSLLWPGSTAGKLIVPRPVPVKVGFETRDGDIVRRLITARYAVITVNGDITENESDLTKYELLATIYPNAAGELFIEQKSDDATGA</sequence>
<dbReference type="Proteomes" id="UP001074726">
    <property type="component" value="Unassembled WGS sequence"/>
</dbReference>
<accession>A0ABT4CCK2</accession>
<comment type="caution">
    <text evidence="1">The sequence shown here is derived from an EMBL/GenBank/DDBJ whole genome shotgun (WGS) entry which is preliminary data.</text>
</comment>
<dbReference type="EMBL" id="JAPPUX010000003">
    <property type="protein sequence ID" value="MCY4726698.1"/>
    <property type="molecule type" value="Genomic_DNA"/>
</dbReference>